<feature type="chain" id="PRO_5041303381" evidence="8">
    <location>
        <begin position="22"/>
        <end position="410"/>
    </location>
</feature>
<feature type="domain" description="Peptidase S8/S53" evidence="9">
    <location>
        <begin position="160"/>
        <end position="388"/>
    </location>
</feature>
<dbReference type="InterPro" id="IPR010259">
    <property type="entry name" value="S8pro/Inhibitor_I9"/>
</dbReference>
<comment type="similarity">
    <text evidence="1 6 7">Belongs to the peptidase S8 family.</text>
</comment>
<dbReference type="PANTHER" id="PTHR43806:SF58">
    <property type="entry name" value="ALKALINE PROTEASE 1-RELATED"/>
    <property type="match status" value="1"/>
</dbReference>
<comment type="caution">
    <text evidence="11">The sequence shown here is derived from an EMBL/GenBank/DDBJ whole genome shotgun (WGS) entry which is preliminary data.</text>
</comment>
<dbReference type="PRINTS" id="PR00723">
    <property type="entry name" value="SUBTILISIN"/>
</dbReference>
<feature type="active site" description="Charge relay system" evidence="6">
    <location>
        <position position="198"/>
    </location>
</feature>
<dbReference type="AlphaFoldDB" id="A0AA40ACI4"/>
<dbReference type="Gene3D" id="3.40.50.200">
    <property type="entry name" value="Peptidase S8/S53 domain"/>
    <property type="match status" value="1"/>
</dbReference>
<accession>A0AA40ACI4</accession>
<organism evidence="11 12">
    <name type="scientific">Lasiosphaeria miniovina</name>
    <dbReference type="NCBI Taxonomy" id="1954250"/>
    <lineage>
        <taxon>Eukaryota</taxon>
        <taxon>Fungi</taxon>
        <taxon>Dikarya</taxon>
        <taxon>Ascomycota</taxon>
        <taxon>Pezizomycotina</taxon>
        <taxon>Sordariomycetes</taxon>
        <taxon>Sordariomycetidae</taxon>
        <taxon>Sordariales</taxon>
        <taxon>Lasiosphaeriaceae</taxon>
        <taxon>Lasiosphaeria</taxon>
    </lineage>
</organism>
<dbReference type="PROSITE" id="PS00136">
    <property type="entry name" value="SUBTILASE_ASP"/>
    <property type="match status" value="1"/>
</dbReference>
<dbReference type="InterPro" id="IPR037045">
    <property type="entry name" value="S8pro/Inhibitor_I9_sf"/>
</dbReference>
<dbReference type="SUPFAM" id="SSF52743">
    <property type="entry name" value="Subtilisin-like"/>
    <property type="match status" value="1"/>
</dbReference>
<evidence type="ECO:0000256" key="5">
    <source>
        <dbReference type="ARBA" id="ARBA00022825"/>
    </source>
</evidence>
<dbReference type="GO" id="GO:0006508">
    <property type="term" value="P:proteolysis"/>
    <property type="evidence" value="ECO:0007669"/>
    <property type="project" value="UniProtKB-KW"/>
</dbReference>
<evidence type="ECO:0000256" key="7">
    <source>
        <dbReference type="RuleBase" id="RU003355"/>
    </source>
</evidence>
<gene>
    <name evidence="11" type="ORF">B0T26DRAFT_651666</name>
</gene>
<dbReference type="PANTHER" id="PTHR43806">
    <property type="entry name" value="PEPTIDASE S8"/>
    <property type="match status" value="1"/>
</dbReference>
<dbReference type="PROSITE" id="PS51892">
    <property type="entry name" value="SUBTILASE"/>
    <property type="match status" value="1"/>
</dbReference>
<dbReference type="InterPro" id="IPR023828">
    <property type="entry name" value="Peptidase_S8_Ser-AS"/>
</dbReference>
<evidence type="ECO:0000256" key="2">
    <source>
        <dbReference type="ARBA" id="ARBA00022670"/>
    </source>
</evidence>
<dbReference type="InterPro" id="IPR050131">
    <property type="entry name" value="Peptidase_S8_subtilisin-like"/>
</dbReference>
<feature type="signal peptide" evidence="8">
    <location>
        <begin position="1"/>
        <end position="21"/>
    </location>
</feature>
<dbReference type="Pfam" id="PF05922">
    <property type="entry name" value="Inhibitor_I9"/>
    <property type="match status" value="1"/>
</dbReference>
<dbReference type="SUPFAM" id="SSF54897">
    <property type="entry name" value="Protease propeptides/inhibitors"/>
    <property type="match status" value="1"/>
</dbReference>
<evidence type="ECO:0000256" key="1">
    <source>
        <dbReference type="ARBA" id="ARBA00011073"/>
    </source>
</evidence>
<sequence>MKFSAVFAAVAALLAVPLAVADAPVKNEGISAEVVIPDKYIVKYKDNADPTKKKQHEQDITAKAQKSKKGGVVENIDIDGLSGYVAEIPSSELKDLTSSPLVEYVEKDAVVNHTAVAAEPVSLEKRGLLTQINAQWGLGRISHRGRGSSSYTYDSTAGFGVRVYVIDTGVRTTHNDFGGRAVWGANFVGGLNTDEYGHGTHVAATIAGTTYGVAKRATIVAVKVLDKNGVGSISGVIAGINWAVKDAKNRGVAKKAVINMSLGGGTSSALNAAVAAATSAGLTVVVAAGNNNGDASGISPASAPSAITVAAVEGTDYRAWFSNFGARVDLFAPGVSILSAYIGSNSATAYLSGTSMASPHVAGLAAYFIAKEGLSGSTAVTNRILSAASVNYVSDVKGSPNRLAYNADGL</sequence>
<evidence type="ECO:0000256" key="3">
    <source>
        <dbReference type="ARBA" id="ARBA00022729"/>
    </source>
</evidence>
<feature type="active site" description="Charge relay system" evidence="6">
    <location>
        <position position="167"/>
    </location>
</feature>
<keyword evidence="12" id="KW-1185">Reference proteome</keyword>
<dbReference type="PROSITE" id="PS00138">
    <property type="entry name" value="SUBTILASE_SER"/>
    <property type="match status" value="1"/>
</dbReference>
<protein>
    <submittedName>
        <fullName evidence="11">Peptidase S8/S53 domain-containing protein</fullName>
    </submittedName>
</protein>
<keyword evidence="2 6" id="KW-0645">Protease</keyword>
<evidence type="ECO:0000313" key="11">
    <source>
        <dbReference type="EMBL" id="KAK0713371.1"/>
    </source>
</evidence>
<dbReference type="GO" id="GO:0004252">
    <property type="term" value="F:serine-type endopeptidase activity"/>
    <property type="evidence" value="ECO:0007669"/>
    <property type="project" value="UniProtKB-UniRule"/>
</dbReference>
<evidence type="ECO:0000256" key="4">
    <source>
        <dbReference type="ARBA" id="ARBA00022801"/>
    </source>
</evidence>
<dbReference type="InterPro" id="IPR015500">
    <property type="entry name" value="Peptidase_S8_subtilisin-rel"/>
</dbReference>
<dbReference type="Pfam" id="PF00082">
    <property type="entry name" value="Peptidase_S8"/>
    <property type="match status" value="1"/>
</dbReference>
<name>A0AA40ACI4_9PEZI</name>
<dbReference type="InterPro" id="IPR000209">
    <property type="entry name" value="Peptidase_S8/S53_dom"/>
</dbReference>
<evidence type="ECO:0000313" key="12">
    <source>
        <dbReference type="Proteomes" id="UP001172101"/>
    </source>
</evidence>
<dbReference type="GeneID" id="85321564"/>
<evidence type="ECO:0000259" key="10">
    <source>
        <dbReference type="Pfam" id="PF05922"/>
    </source>
</evidence>
<dbReference type="InterPro" id="IPR023827">
    <property type="entry name" value="Peptidase_S8_Asp-AS"/>
</dbReference>
<reference evidence="11" key="1">
    <citation type="submission" date="2023-06" db="EMBL/GenBank/DDBJ databases">
        <title>Genome-scale phylogeny and comparative genomics of the fungal order Sordariales.</title>
        <authorList>
            <consortium name="Lawrence Berkeley National Laboratory"/>
            <person name="Hensen N."/>
            <person name="Bonometti L."/>
            <person name="Westerberg I."/>
            <person name="Brannstrom I.O."/>
            <person name="Guillou S."/>
            <person name="Cros-Aarteil S."/>
            <person name="Calhoun S."/>
            <person name="Haridas S."/>
            <person name="Kuo A."/>
            <person name="Mondo S."/>
            <person name="Pangilinan J."/>
            <person name="Riley R."/>
            <person name="LaButti K."/>
            <person name="Andreopoulos B."/>
            <person name="Lipzen A."/>
            <person name="Chen C."/>
            <person name="Yanf M."/>
            <person name="Daum C."/>
            <person name="Ng V."/>
            <person name="Clum A."/>
            <person name="Steindorff A."/>
            <person name="Ohm R."/>
            <person name="Martin F."/>
            <person name="Silar P."/>
            <person name="Natvig D."/>
            <person name="Lalanne C."/>
            <person name="Gautier V."/>
            <person name="Ament-velasquez S.L."/>
            <person name="Kruys A."/>
            <person name="Hutchinson M.I."/>
            <person name="Powell A.J."/>
            <person name="Barry K."/>
            <person name="Miller A.N."/>
            <person name="Grigoriev I.V."/>
            <person name="Debuchy R."/>
            <person name="Gladieux P."/>
            <person name="Thoren M.H."/>
            <person name="Johannesson H."/>
        </authorList>
    </citation>
    <scope>NUCLEOTIDE SEQUENCE</scope>
    <source>
        <strain evidence="11">SMH2392-1A</strain>
    </source>
</reference>
<dbReference type="CDD" id="cd04077">
    <property type="entry name" value="Peptidases_S8_PCSK9_ProteinaseK_like"/>
    <property type="match status" value="1"/>
</dbReference>
<proteinExistence type="inferred from homology"/>
<dbReference type="InterPro" id="IPR034193">
    <property type="entry name" value="PCSK9_ProteinaseK-like"/>
</dbReference>
<dbReference type="Gene3D" id="3.30.70.80">
    <property type="entry name" value="Peptidase S8 propeptide/proteinase inhibitor I9"/>
    <property type="match status" value="1"/>
</dbReference>
<keyword evidence="5 6" id="KW-0720">Serine protease</keyword>
<dbReference type="Proteomes" id="UP001172101">
    <property type="component" value="Unassembled WGS sequence"/>
</dbReference>
<keyword evidence="3 8" id="KW-0732">Signal</keyword>
<dbReference type="FunFam" id="3.40.50.200:FF:000014">
    <property type="entry name" value="Proteinase K"/>
    <property type="match status" value="1"/>
</dbReference>
<evidence type="ECO:0000256" key="8">
    <source>
        <dbReference type="SAM" id="SignalP"/>
    </source>
</evidence>
<dbReference type="GO" id="GO:0005576">
    <property type="term" value="C:extracellular region"/>
    <property type="evidence" value="ECO:0007669"/>
    <property type="project" value="UniProtKB-ARBA"/>
</dbReference>
<dbReference type="RefSeq" id="XP_060294694.1">
    <property type="nucleotide sequence ID" value="XM_060438294.1"/>
</dbReference>
<keyword evidence="4 6" id="KW-0378">Hydrolase</keyword>
<dbReference type="InterPro" id="IPR036852">
    <property type="entry name" value="Peptidase_S8/S53_dom_sf"/>
</dbReference>
<feature type="active site" description="Charge relay system" evidence="6">
    <location>
        <position position="355"/>
    </location>
</feature>
<evidence type="ECO:0000259" key="9">
    <source>
        <dbReference type="Pfam" id="PF00082"/>
    </source>
</evidence>
<evidence type="ECO:0000256" key="6">
    <source>
        <dbReference type="PROSITE-ProRule" id="PRU01240"/>
    </source>
</evidence>
<feature type="domain" description="Inhibitor I9" evidence="10">
    <location>
        <begin position="39"/>
        <end position="111"/>
    </location>
</feature>
<dbReference type="EMBL" id="JAUIRO010000005">
    <property type="protein sequence ID" value="KAK0713371.1"/>
    <property type="molecule type" value="Genomic_DNA"/>
</dbReference>